<dbReference type="SUPFAM" id="SSF47473">
    <property type="entry name" value="EF-hand"/>
    <property type="match status" value="1"/>
</dbReference>
<evidence type="ECO:0000313" key="4">
    <source>
        <dbReference type="Proteomes" id="UP001164746"/>
    </source>
</evidence>
<organism evidence="3 4">
    <name type="scientific">Mya arenaria</name>
    <name type="common">Soft-shell clam</name>
    <dbReference type="NCBI Taxonomy" id="6604"/>
    <lineage>
        <taxon>Eukaryota</taxon>
        <taxon>Metazoa</taxon>
        <taxon>Spiralia</taxon>
        <taxon>Lophotrochozoa</taxon>
        <taxon>Mollusca</taxon>
        <taxon>Bivalvia</taxon>
        <taxon>Autobranchia</taxon>
        <taxon>Heteroconchia</taxon>
        <taxon>Euheterodonta</taxon>
        <taxon>Imparidentia</taxon>
        <taxon>Neoheterodontei</taxon>
        <taxon>Myida</taxon>
        <taxon>Myoidea</taxon>
        <taxon>Myidae</taxon>
        <taxon>Mya</taxon>
    </lineage>
</organism>
<evidence type="ECO:0000256" key="1">
    <source>
        <dbReference type="ARBA" id="ARBA00022837"/>
    </source>
</evidence>
<dbReference type="SMART" id="SM00054">
    <property type="entry name" value="EFh"/>
    <property type="match status" value="2"/>
</dbReference>
<proteinExistence type="predicted"/>
<feature type="domain" description="EF-hand" evidence="2">
    <location>
        <begin position="63"/>
        <end position="98"/>
    </location>
</feature>
<dbReference type="InterPro" id="IPR011992">
    <property type="entry name" value="EF-hand-dom_pair"/>
</dbReference>
<evidence type="ECO:0000259" key="2">
    <source>
        <dbReference type="PROSITE" id="PS50222"/>
    </source>
</evidence>
<dbReference type="Gene3D" id="1.10.238.10">
    <property type="entry name" value="EF-hand"/>
    <property type="match status" value="1"/>
</dbReference>
<accession>A0ABY7DCN9</accession>
<name>A0ABY7DCN9_MYAAR</name>
<feature type="domain" description="EF-hand" evidence="2">
    <location>
        <begin position="3"/>
        <end position="38"/>
    </location>
</feature>
<dbReference type="EMBL" id="CP111012">
    <property type="protein sequence ID" value="WAQ94356.1"/>
    <property type="molecule type" value="Genomic_DNA"/>
</dbReference>
<keyword evidence="4" id="KW-1185">Reference proteome</keyword>
<dbReference type="CDD" id="cd00051">
    <property type="entry name" value="EFh"/>
    <property type="match status" value="1"/>
</dbReference>
<evidence type="ECO:0000313" key="3">
    <source>
        <dbReference type="EMBL" id="WAQ94356.1"/>
    </source>
</evidence>
<protein>
    <recommendedName>
        <fullName evidence="2">EF-hand domain-containing protein</fullName>
    </recommendedName>
</protein>
<dbReference type="InterPro" id="IPR002048">
    <property type="entry name" value="EF_hand_dom"/>
</dbReference>
<reference evidence="3" key="1">
    <citation type="submission" date="2022-11" db="EMBL/GenBank/DDBJ databases">
        <title>Centuries of genome instability and evolution in soft-shell clam transmissible cancer (bioRxiv).</title>
        <authorList>
            <person name="Hart S.F.M."/>
            <person name="Yonemitsu M.A."/>
            <person name="Giersch R.M."/>
            <person name="Beal B.F."/>
            <person name="Arriagada G."/>
            <person name="Davis B.W."/>
            <person name="Ostrander E.A."/>
            <person name="Goff S.P."/>
            <person name="Metzger M.J."/>
        </authorList>
    </citation>
    <scope>NUCLEOTIDE SEQUENCE</scope>
    <source>
        <strain evidence="3">MELC-2E11</strain>
        <tissue evidence="3">Siphon/mantle</tissue>
    </source>
</reference>
<keyword evidence="1" id="KW-0106">Calcium</keyword>
<dbReference type="Proteomes" id="UP001164746">
    <property type="component" value="Chromosome 1"/>
</dbReference>
<gene>
    <name evidence="3" type="ORF">MAR_006827</name>
</gene>
<dbReference type="Pfam" id="PF13499">
    <property type="entry name" value="EF-hand_7"/>
    <property type="match status" value="1"/>
</dbReference>
<sequence length="163" mass="18025">MSLTKQECEDFWSKADKNGDGQLTIQELDKALRSILPPGKGPSSKDVVIEAVVRDSGAFKGGNVKEITDDIMKEADTSGDGAVDLQEFLKIEVSSTRPLETIQMLVASRFLGRVLLCFNGHLAETDDHSRSKIGIRVTKEEHLYHLTTVATGKRILIRGYHNK</sequence>
<dbReference type="PROSITE" id="PS50222">
    <property type="entry name" value="EF_HAND_2"/>
    <property type="match status" value="2"/>
</dbReference>
<dbReference type="InterPro" id="IPR018247">
    <property type="entry name" value="EF_Hand_1_Ca_BS"/>
</dbReference>
<dbReference type="PROSITE" id="PS00018">
    <property type="entry name" value="EF_HAND_1"/>
    <property type="match status" value="2"/>
</dbReference>